<evidence type="ECO:0000313" key="2">
    <source>
        <dbReference type="EMBL" id="KAF5898122.1"/>
    </source>
</evidence>
<feature type="compositionally biased region" description="Acidic residues" evidence="1">
    <location>
        <begin position="39"/>
        <end position="61"/>
    </location>
</feature>
<evidence type="ECO:0000313" key="3">
    <source>
        <dbReference type="Proteomes" id="UP000727407"/>
    </source>
</evidence>
<feature type="compositionally biased region" description="Acidic residues" evidence="1">
    <location>
        <begin position="1"/>
        <end position="10"/>
    </location>
</feature>
<accession>A0A8J4UHP3</accession>
<dbReference type="EMBL" id="QNUK01000209">
    <property type="protein sequence ID" value="KAF5898122.1"/>
    <property type="molecule type" value="Genomic_DNA"/>
</dbReference>
<dbReference type="Proteomes" id="UP000727407">
    <property type="component" value="Unassembled WGS sequence"/>
</dbReference>
<dbReference type="AlphaFoldDB" id="A0A8J4UHP3"/>
<sequence length="61" mass="6557">MEGAAEECGEQPEKGQDETVVSDTLPTGNDDPSIPTDVDPGEAETEPPPDWLEPLEDCEDE</sequence>
<gene>
    <name evidence="2" type="ORF">DAT39_012158</name>
</gene>
<protein>
    <submittedName>
        <fullName evidence="2">Uncharacterized protein</fullName>
    </submittedName>
</protein>
<name>A0A8J4UHP3_CLAMG</name>
<evidence type="ECO:0000256" key="1">
    <source>
        <dbReference type="SAM" id="MobiDB-lite"/>
    </source>
</evidence>
<feature type="non-terminal residue" evidence="2">
    <location>
        <position position="61"/>
    </location>
</feature>
<reference evidence="2" key="1">
    <citation type="submission" date="2020-07" db="EMBL/GenBank/DDBJ databases">
        <title>Clarias magur genome sequencing, assembly and annotation.</title>
        <authorList>
            <person name="Kushwaha B."/>
            <person name="Kumar R."/>
            <person name="Das P."/>
            <person name="Joshi C.G."/>
            <person name="Kumar D."/>
            <person name="Nagpure N.S."/>
            <person name="Pandey M."/>
            <person name="Agarwal S."/>
            <person name="Srivastava S."/>
            <person name="Singh M."/>
            <person name="Sahoo L."/>
            <person name="Jayasankar P."/>
            <person name="Meher P.K."/>
            <person name="Koringa P.G."/>
            <person name="Iquebal M.A."/>
            <person name="Das S.P."/>
            <person name="Bit A."/>
            <person name="Patnaik S."/>
            <person name="Patel N."/>
            <person name="Shah T.M."/>
            <person name="Hinsu A."/>
            <person name="Jena J.K."/>
        </authorList>
    </citation>
    <scope>NUCLEOTIDE SEQUENCE</scope>
    <source>
        <strain evidence="2">CIFAMagur01</strain>
        <tissue evidence="2">Testis</tissue>
    </source>
</reference>
<proteinExistence type="predicted"/>
<keyword evidence="3" id="KW-1185">Reference proteome</keyword>
<organism evidence="2 3">
    <name type="scientific">Clarias magur</name>
    <name type="common">Asian catfish</name>
    <name type="synonym">Macropteronotus magur</name>
    <dbReference type="NCBI Taxonomy" id="1594786"/>
    <lineage>
        <taxon>Eukaryota</taxon>
        <taxon>Metazoa</taxon>
        <taxon>Chordata</taxon>
        <taxon>Craniata</taxon>
        <taxon>Vertebrata</taxon>
        <taxon>Euteleostomi</taxon>
        <taxon>Actinopterygii</taxon>
        <taxon>Neopterygii</taxon>
        <taxon>Teleostei</taxon>
        <taxon>Ostariophysi</taxon>
        <taxon>Siluriformes</taxon>
        <taxon>Clariidae</taxon>
        <taxon>Clarias</taxon>
    </lineage>
</organism>
<feature type="region of interest" description="Disordered" evidence="1">
    <location>
        <begin position="1"/>
        <end position="61"/>
    </location>
</feature>
<comment type="caution">
    <text evidence="2">The sequence shown here is derived from an EMBL/GenBank/DDBJ whole genome shotgun (WGS) entry which is preliminary data.</text>
</comment>